<dbReference type="Proteomes" id="UP000003515">
    <property type="component" value="Unassembled WGS sequence"/>
</dbReference>
<evidence type="ECO:0000313" key="1">
    <source>
        <dbReference type="EMBL" id="EEX94979.1"/>
    </source>
</evidence>
<comment type="caution">
    <text evidence="1">The sequence shown here is derived from an EMBL/GenBank/DDBJ whole genome shotgun (WGS) entry which is preliminary data.</text>
</comment>
<keyword evidence="2" id="KW-1185">Reference proteome</keyword>
<proteinExistence type="predicted"/>
<reference evidence="1 2" key="1">
    <citation type="submission" date="2009-10" db="EMBL/GenBank/DDBJ databases">
        <authorList>
            <consortium name="Los Alamos National Laboratory (LANL)"/>
            <consortium name="National Microbial Pathogen Data Resource (NMPDR)"/>
            <person name="Munk A.C."/>
            <person name="Chertkov O."/>
            <person name="Tapia R."/>
            <person name="Green L."/>
            <person name="Rogers Y."/>
            <person name="Detter J.C."/>
            <person name="Bruce D."/>
            <person name="Brettin T.S."/>
            <person name="Colwell R.R."/>
            <person name="Huq A."/>
            <person name="Grim C.J."/>
            <person name="Hasan N.A."/>
            <person name="Bartels D."/>
            <person name="Vonstein V."/>
        </authorList>
    </citation>
    <scope>NUCLEOTIDE SEQUENCE [LARGE SCALE GENOMIC DNA]</scope>
    <source>
        <strain evidence="1 2">CIP 102891</strain>
    </source>
</reference>
<protein>
    <submittedName>
        <fullName evidence="1">Uncharacterized protein</fullName>
    </submittedName>
</protein>
<dbReference type="EMBL" id="ACZV01000003">
    <property type="protein sequence ID" value="EEX94979.1"/>
    <property type="molecule type" value="Genomic_DNA"/>
</dbReference>
<gene>
    <name evidence="1" type="ORF">VIA_000442</name>
</gene>
<name>A0ABP2H7V9_VIBOR</name>
<evidence type="ECO:0000313" key="2">
    <source>
        <dbReference type="Proteomes" id="UP000003515"/>
    </source>
</evidence>
<sequence length="38" mass="4031">MSLFGGREEIEVKSAENEAKEISGFDGIGVERIGCSGE</sequence>
<accession>A0ABP2H7V9</accession>
<organism evidence="1 2">
    <name type="scientific">Vibrio orientalis CIP 102891 = ATCC 33934</name>
    <dbReference type="NCBI Taxonomy" id="675816"/>
    <lineage>
        <taxon>Bacteria</taxon>
        <taxon>Pseudomonadati</taxon>
        <taxon>Pseudomonadota</taxon>
        <taxon>Gammaproteobacteria</taxon>
        <taxon>Vibrionales</taxon>
        <taxon>Vibrionaceae</taxon>
        <taxon>Vibrio</taxon>
        <taxon>Vibrio oreintalis group</taxon>
    </lineage>
</organism>